<comment type="subcellular location">
    <subcellularLocation>
        <location evidence="1">Cell membrane</location>
        <topology evidence="1">Multi-pass membrane protein</topology>
    </subcellularLocation>
</comment>
<feature type="transmembrane region" description="Helical" evidence="7">
    <location>
        <begin position="165"/>
        <end position="187"/>
    </location>
</feature>
<feature type="transmembrane region" description="Helical" evidence="7">
    <location>
        <begin position="377"/>
        <end position="401"/>
    </location>
</feature>
<dbReference type="EMBL" id="FZQA01000003">
    <property type="protein sequence ID" value="SNT73300.1"/>
    <property type="molecule type" value="Genomic_DNA"/>
</dbReference>
<name>A0A239PT10_9PROT</name>
<dbReference type="Proteomes" id="UP000198346">
    <property type="component" value="Unassembled WGS sequence"/>
</dbReference>
<dbReference type="AlphaFoldDB" id="A0A239PT10"/>
<feature type="transmembrane region" description="Helical" evidence="7">
    <location>
        <begin position="84"/>
        <end position="101"/>
    </location>
</feature>
<feature type="transmembrane region" description="Helical" evidence="7">
    <location>
        <begin position="133"/>
        <end position="153"/>
    </location>
</feature>
<feature type="transmembrane region" description="Helical" evidence="7">
    <location>
        <begin position="52"/>
        <end position="72"/>
    </location>
</feature>
<proteinExistence type="predicted"/>
<dbReference type="PANTHER" id="PTHR30250">
    <property type="entry name" value="PST FAMILY PREDICTED COLANIC ACID TRANSPORTER"/>
    <property type="match status" value="1"/>
</dbReference>
<keyword evidence="4 7" id="KW-1133">Transmembrane helix</keyword>
<dbReference type="GO" id="GO:0005886">
    <property type="term" value="C:plasma membrane"/>
    <property type="evidence" value="ECO:0007669"/>
    <property type="project" value="UniProtKB-SubCell"/>
</dbReference>
<accession>A0A239PT10</accession>
<evidence type="ECO:0000256" key="3">
    <source>
        <dbReference type="ARBA" id="ARBA00022692"/>
    </source>
</evidence>
<evidence type="ECO:0000256" key="2">
    <source>
        <dbReference type="ARBA" id="ARBA00022475"/>
    </source>
</evidence>
<evidence type="ECO:0000313" key="8">
    <source>
        <dbReference type="EMBL" id="SNT73300.1"/>
    </source>
</evidence>
<keyword evidence="9" id="KW-1185">Reference proteome</keyword>
<dbReference type="InterPro" id="IPR050833">
    <property type="entry name" value="Poly_Biosynth_Transport"/>
</dbReference>
<feature type="transmembrane region" description="Helical" evidence="7">
    <location>
        <begin position="439"/>
        <end position="459"/>
    </location>
</feature>
<sequence length="464" mass="48627">MRLFTDANVYVIRFINPSSPMDQTAAEDPASTPAPAKGPSARQSARRIFKNAGALVSGKAAGGVLSLAYLAIAARTLGPTDMGYLVLAHAYAMIIAGVARFQSWQAVIRFGAPMIAGDEPDRFRTLVRFAVKLDLLSAGAAILLALALARPAAAFFDWPDAVMPYVYVYCFVTPFLISATPTGVLRLFDRFRLLGWQQILMPGVRFVGAVALWIAGGGLEGFLAVWIAGVLLDGASFWLFGWRELARRGLLPAAHRAPGERADRAWLPFMVKTNIVSTIELARSHLPLALTGGILGSAASGFLQIAINLSNLIAHPTNMLNHATFPELSKIAAAQGARAMRKVAQRSVLTAAAIAAPIALAYCFFGEPLARLVGGPTFAPAGLLVGLMALAQLLRIASVVLESGVMALGRAGYALAAQAASASLTILLLLLALPAVGPAGAPTAIIAGWVVLIAAYAAALRRAG</sequence>
<feature type="transmembrane region" description="Helical" evidence="7">
    <location>
        <begin position="413"/>
        <end position="433"/>
    </location>
</feature>
<evidence type="ECO:0000256" key="1">
    <source>
        <dbReference type="ARBA" id="ARBA00004651"/>
    </source>
</evidence>
<keyword evidence="3 7" id="KW-0812">Transmembrane</keyword>
<dbReference type="Pfam" id="PF01943">
    <property type="entry name" value="Polysacc_synt"/>
    <property type="match status" value="1"/>
</dbReference>
<organism evidence="8 9">
    <name type="scientific">Amphiplicatus metriothermophilus</name>
    <dbReference type="NCBI Taxonomy" id="1519374"/>
    <lineage>
        <taxon>Bacteria</taxon>
        <taxon>Pseudomonadati</taxon>
        <taxon>Pseudomonadota</taxon>
        <taxon>Alphaproteobacteria</taxon>
        <taxon>Parvularculales</taxon>
        <taxon>Parvularculaceae</taxon>
        <taxon>Amphiplicatus</taxon>
    </lineage>
</organism>
<protein>
    <submittedName>
        <fullName evidence="8">Membrane protein involved in the export of O-antigen and teichoic acid</fullName>
    </submittedName>
</protein>
<reference evidence="8 9" key="1">
    <citation type="submission" date="2017-07" db="EMBL/GenBank/DDBJ databases">
        <authorList>
            <person name="Sun Z.S."/>
            <person name="Albrecht U."/>
            <person name="Echele G."/>
            <person name="Lee C.C."/>
        </authorList>
    </citation>
    <scope>NUCLEOTIDE SEQUENCE [LARGE SCALE GENOMIC DNA]</scope>
    <source>
        <strain evidence="8 9">CGMCC 1.12710</strain>
    </source>
</reference>
<keyword evidence="2" id="KW-1003">Cell membrane</keyword>
<feature type="region of interest" description="Disordered" evidence="6">
    <location>
        <begin position="21"/>
        <end position="42"/>
    </location>
</feature>
<dbReference type="PANTHER" id="PTHR30250:SF31">
    <property type="entry name" value="INNER MEMBRANE PROTEIN YGHQ"/>
    <property type="match status" value="1"/>
</dbReference>
<gene>
    <name evidence="8" type="ORF">SAMN06297382_1698</name>
</gene>
<evidence type="ECO:0000256" key="4">
    <source>
        <dbReference type="ARBA" id="ARBA00022989"/>
    </source>
</evidence>
<feature type="transmembrane region" description="Helical" evidence="7">
    <location>
        <begin position="348"/>
        <end position="365"/>
    </location>
</feature>
<evidence type="ECO:0000313" key="9">
    <source>
        <dbReference type="Proteomes" id="UP000198346"/>
    </source>
</evidence>
<evidence type="ECO:0000256" key="5">
    <source>
        <dbReference type="ARBA" id="ARBA00023136"/>
    </source>
</evidence>
<evidence type="ECO:0000256" key="6">
    <source>
        <dbReference type="SAM" id="MobiDB-lite"/>
    </source>
</evidence>
<evidence type="ECO:0000256" key="7">
    <source>
        <dbReference type="SAM" id="Phobius"/>
    </source>
</evidence>
<keyword evidence="5 7" id="KW-0472">Membrane</keyword>
<dbReference type="InterPro" id="IPR002797">
    <property type="entry name" value="Polysacc_synth"/>
</dbReference>